<dbReference type="GO" id="GO:0000981">
    <property type="term" value="F:DNA-binding transcription factor activity, RNA polymerase II-specific"/>
    <property type="evidence" value="ECO:0007669"/>
    <property type="project" value="TreeGrafter"/>
</dbReference>
<dbReference type="Pfam" id="PF00096">
    <property type="entry name" value="zf-C2H2"/>
    <property type="match status" value="7"/>
</dbReference>
<dbReference type="AlphaFoldDB" id="A0A182P8M4"/>
<sequence>MSSLEEEIRKHVQNDYYCPNCEELLTEQQSTNNVDGYEKEDQLLKCNSCGTHVEIKHNNTQQDCNKAAKRFQCDICNRFYATPVTLKVHRRQHTAAKTELCSYCGASFKTRGQLKIHVRVHTGEKPYKCKVCGKTFPYRESLITHASIHTGIKPFVCIVCNAQFSCIGNLLKHRKSRPNTCGIDGVPIKRVGPRLNKKKKEQTEEEPYQQKCIKLSVETLEPMVMVRESCRYDETSVKSEEDVVSEETIYEAIVQNEVDNPVEPVSGDDLDGKESSDEAYIQVEEDATDEEAHTSVYLISYGEKVDEVSAISTPECNNSESDMLETCIDSINEHENDGTTVYSHDESELSNSESNHDSSESSKISIKLRKQPKRLKTSCSTLDVKLLEDATIKWDKKSLEQQLKYVSSLPLFQPISSTDKTPAFCYHFRLLQELSNSIDGHFRCKLCPQQYTTLYLMARHLERNHNVRLNFALEKLKYGANPTAKETKYLCQYCDQTYTNRACLAKHLPKHGPDGRLKHKCPCCDRYFESTEQTNRHTLEQHREQVECPICQKQYTKPDSLKRHFRYAHKAQRKPQYICAHCGKHFPTVVSLSDHERGKCGTEPIYQCGKCEKYYASYSSLKMHQTVHENVLAYECGYCGKRFRTKGQLKVHEPGHTGERPFQCDICRRSFPYRESLVTHRTIHTGVTRHECTE</sequence>
<evidence type="ECO:0000256" key="4">
    <source>
        <dbReference type="ARBA" id="ARBA00022771"/>
    </source>
</evidence>
<feature type="domain" description="C2H2-type" evidence="9">
    <location>
        <begin position="662"/>
        <end position="689"/>
    </location>
</feature>
<reference evidence="11" key="1">
    <citation type="submission" date="2013-03" db="EMBL/GenBank/DDBJ databases">
        <title>The Genome Sequence of Anopheles epiroticus epiroticus2.</title>
        <authorList>
            <consortium name="The Broad Institute Genomics Platform"/>
            <person name="Neafsey D.E."/>
            <person name="Howell P."/>
            <person name="Walker B."/>
            <person name="Young S.K."/>
            <person name="Zeng Q."/>
            <person name="Gargeya S."/>
            <person name="Fitzgerald M."/>
            <person name="Haas B."/>
            <person name="Abouelleil A."/>
            <person name="Allen A.W."/>
            <person name="Alvarado L."/>
            <person name="Arachchi H.M."/>
            <person name="Berlin A.M."/>
            <person name="Chapman S.B."/>
            <person name="Gainer-Dewar J."/>
            <person name="Goldberg J."/>
            <person name="Griggs A."/>
            <person name="Gujja S."/>
            <person name="Hansen M."/>
            <person name="Howarth C."/>
            <person name="Imamovic A."/>
            <person name="Ireland A."/>
            <person name="Larimer J."/>
            <person name="McCowan C."/>
            <person name="Murphy C."/>
            <person name="Pearson M."/>
            <person name="Poon T.W."/>
            <person name="Priest M."/>
            <person name="Roberts A."/>
            <person name="Saif S."/>
            <person name="Shea T."/>
            <person name="Sisk P."/>
            <person name="Sykes S."/>
            <person name="Wortman J."/>
            <person name="Nusbaum C."/>
            <person name="Birren B."/>
        </authorList>
    </citation>
    <scope>NUCLEOTIDE SEQUENCE [LARGE SCALE GENOMIC DNA]</scope>
    <source>
        <strain evidence="11">Epiroticus2</strain>
    </source>
</reference>
<dbReference type="FunFam" id="3.30.160.60:FF:000145">
    <property type="entry name" value="Zinc finger protein 574"/>
    <property type="match status" value="1"/>
</dbReference>
<feature type="domain" description="C2H2-type" evidence="9">
    <location>
        <begin position="127"/>
        <end position="154"/>
    </location>
</feature>
<evidence type="ECO:0000256" key="7">
    <source>
        <dbReference type="PROSITE-ProRule" id="PRU00042"/>
    </source>
</evidence>
<proteinExistence type="predicted"/>
<evidence type="ECO:0000256" key="6">
    <source>
        <dbReference type="ARBA" id="ARBA00023242"/>
    </source>
</evidence>
<dbReference type="VEuPathDB" id="VectorBase:AEPI003277"/>
<dbReference type="SMART" id="SM00355">
    <property type="entry name" value="ZnF_C2H2"/>
    <property type="match status" value="12"/>
</dbReference>
<dbReference type="Gene3D" id="3.30.160.60">
    <property type="entry name" value="Classic Zinc Finger"/>
    <property type="match status" value="9"/>
</dbReference>
<dbReference type="EnsemblMetazoa" id="AEPI003277-RA">
    <property type="protein sequence ID" value="AEPI003277-PA"/>
    <property type="gene ID" value="AEPI003277"/>
</dbReference>
<dbReference type="SUPFAM" id="SSF57667">
    <property type="entry name" value="beta-beta-alpha zinc fingers"/>
    <property type="match status" value="5"/>
</dbReference>
<evidence type="ECO:0000256" key="8">
    <source>
        <dbReference type="SAM" id="MobiDB-lite"/>
    </source>
</evidence>
<feature type="domain" description="C2H2-type" evidence="9">
    <location>
        <begin position="634"/>
        <end position="661"/>
    </location>
</feature>
<protein>
    <recommendedName>
        <fullName evidence="9">C2H2-type domain-containing protein</fullName>
    </recommendedName>
</protein>
<organism evidence="10 11">
    <name type="scientific">Anopheles epiroticus</name>
    <dbReference type="NCBI Taxonomy" id="199890"/>
    <lineage>
        <taxon>Eukaryota</taxon>
        <taxon>Metazoa</taxon>
        <taxon>Ecdysozoa</taxon>
        <taxon>Arthropoda</taxon>
        <taxon>Hexapoda</taxon>
        <taxon>Insecta</taxon>
        <taxon>Pterygota</taxon>
        <taxon>Neoptera</taxon>
        <taxon>Endopterygota</taxon>
        <taxon>Diptera</taxon>
        <taxon>Nematocera</taxon>
        <taxon>Culicoidea</taxon>
        <taxon>Culicidae</taxon>
        <taxon>Anophelinae</taxon>
        <taxon>Anopheles</taxon>
    </lineage>
</organism>
<feature type="region of interest" description="Disordered" evidence="8">
    <location>
        <begin position="335"/>
        <end position="367"/>
    </location>
</feature>
<name>A0A182P8M4_9DIPT</name>
<dbReference type="STRING" id="199890.A0A182P8M4"/>
<dbReference type="PROSITE" id="PS50157">
    <property type="entry name" value="ZINC_FINGER_C2H2_2"/>
    <property type="match status" value="9"/>
</dbReference>
<evidence type="ECO:0000256" key="1">
    <source>
        <dbReference type="ARBA" id="ARBA00004123"/>
    </source>
</evidence>
<feature type="domain" description="C2H2-type" evidence="9">
    <location>
        <begin position="546"/>
        <end position="574"/>
    </location>
</feature>
<dbReference type="Proteomes" id="UP000075885">
    <property type="component" value="Unassembled WGS sequence"/>
</dbReference>
<dbReference type="GO" id="GO:0008270">
    <property type="term" value="F:zinc ion binding"/>
    <property type="evidence" value="ECO:0007669"/>
    <property type="project" value="UniProtKB-KW"/>
</dbReference>
<feature type="compositionally biased region" description="Basic and acidic residues" evidence="8">
    <location>
        <begin position="335"/>
        <end position="347"/>
    </location>
</feature>
<keyword evidence="3" id="KW-0677">Repeat</keyword>
<keyword evidence="2" id="KW-0479">Metal-binding</keyword>
<dbReference type="FunFam" id="3.30.160.60:FF:000624">
    <property type="entry name" value="zinc finger protein 697"/>
    <property type="match status" value="1"/>
</dbReference>
<keyword evidence="5" id="KW-0862">Zinc</keyword>
<dbReference type="GO" id="GO:0000977">
    <property type="term" value="F:RNA polymerase II transcription regulatory region sequence-specific DNA binding"/>
    <property type="evidence" value="ECO:0007669"/>
    <property type="project" value="TreeGrafter"/>
</dbReference>
<dbReference type="InterPro" id="IPR036236">
    <property type="entry name" value="Znf_C2H2_sf"/>
</dbReference>
<feature type="domain" description="C2H2-type" evidence="9">
    <location>
        <begin position="71"/>
        <end position="98"/>
    </location>
</feature>
<evidence type="ECO:0000256" key="3">
    <source>
        <dbReference type="ARBA" id="ARBA00022737"/>
    </source>
</evidence>
<feature type="domain" description="C2H2-type" evidence="9">
    <location>
        <begin position="577"/>
        <end position="604"/>
    </location>
</feature>
<dbReference type="FunFam" id="3.30.160.60:FF:000072">
    <property type="entry name" value="zinc finger protein 143 isoform X1"/>
    <property type="match status" value="1"/>
</dbReference>
<accession>A0A182P8M4</accession>
<reference evidence="10" key="2">
    <citation type="submission" date="2020-05" db="UniProtKB">
        <authorList>
            <consortium name="EnsemblMetazoa"/>
        </authorList>
    </citation>
    <scope>IDENTIFICATION</scope>
    <source>
        <strain evidence="10">Epiroticus2</strain>
    </source>
</reference>
<evidence type="ECO:0000313" key="10">
    <source>
        <dbReference type="EnsemblMetazoa" id="AEPI003277-PA"/>
    </source>
</evidence>
<dbReference type="GO" id="GO:0005634">
    <property type="term" value="C:nucleus"/>
    <property type="evidence" value="ECO:0007669"/>
    <property type="project" value="UniProtKB-SubCell"/>
</dbReference>
<keyword evidence="11" id="KW-1185">Reference proteome</keyword>
<feature type="domain" description="C2H2-type" evidence="9">
    <location>
        <begin position="99"/>
        <end position="126"/>
    </location>
</feature>
<dbReference type="PANTHER" id="PTHR24379">
    <property type="entry name" value="KRAB AND ZINC FINGER DOMAIN-CONTAINING"/>
    <property type="match status" value="1"/>
</dbReference>
<dbReference type="FunFam" id="3.30.160.60:FF:000295">
    <property type="entry name" value="zinc finger protein 19"/>
    <property type="match status" value="1"/>
</dbReference>
<evidence type="ECO:0000256" key="5">
    <source>
        <dbReference type="ARBA" id="ARBA00022833"/>
    </source>
</evidence>
<keyword evidence="6" id="KW-0539">Nucleus</keyword>
<feature type="domain" description="C2H2-type" evidence="9">
    <location>
        <begin position="606"/>
        <end position="628"/>
    </location>
</feature>
<feature type="domain" description="C2H2-type" evidence="9">
    <location>
        <begin position="489"/>
        <end position="516"/>
    </location>
</feature>
<dbReference type="PANTHER" id="PTHR24379:SF127">
    <property type="entry name" value="BLOODY FINGERS-RELATED"/>
    <property type="match status" value="1"/>
</dbReference>
<evidence type="ECO:0000259" key="9">
    <source>
        <dbReference type="PROSITE" id="PS50157"/>
    </source>
</evidence>
<evidence type="ECO:0000313" key="11">
    <source>
        <dbReference type="Proteomes" id="UP000075885"/>
    </source>
</evidence>
<dbReference type="PROSITE" id="PS00028">
    <property type="entry name" value="ZINC_FINGER_C2H2_1"/>
    <property type="match status" value="10"/>
</dbReference>
<dbReference type="InterPro" id="IPR013087">
    <property type="entry name" value="Znf_C2H2_type"/>
</dbReference>
<evidence type="ECO:0000256" key="2">
    <source>
        <dbReference type="ARBA" id="ARBA00022723"/>
    </source>
</evidence>
<comment type="subcellular location">
    <subcellularLocation>
        <location evidence="1">Nucleus</location>
    </subcellularLocation>
</comment>
<keyword evidence="4 7" id="KW-0863">Zinc-finger</keyword>